<dbReference type="RefSeq" id="XP_013066920.2">
    <property type="nucleotide sequence ID" value="XM_013211466.2"/>
</dbReference>
<keyword evidence="2" id="KW-1133">Transmembrane helix</keyword>
<accession>A0A9U8DZU3</accession>
<protein>
    <submittedName>
        <fullName evidence="5">Uncharacterized protein LOC106055277</fullName>
    </submittedName>
</protein>
<gene>
    <name evidence="5" type="primary">LOC106055277</name>
</gene>
<evidence type="ECO:0000256" key="3">
    <source>
        <dbReference type="SAM" id="SignalP"/>
    </source>
</evidence>
<reference evidence="5" key="1">
    <citation type="submission" date="2025-08" db="UniProtKB">
        <authorList>
            <consortium name="RefSeq"/>
        </authorList>
    </citation>
    <scope>IDENTIFICATION</scope>
</reference>
<keyword evidence="2" id="KW-0472">Membrane</keyword>
<keyword evidence="3" id="KW-0732">Signal</keyword>
<keyword evidence="4" id="KW-1185">Reference proteome</keyword>
<keyword evidence="2" id="KW-0812">Transmembrane</keyword>
<name>A0A9U8DZU3_BIOGL</name>
<feature type="chain" id="PRO_5040846946" evidence="3">
    <location>
        <begin position="24"/>
        <end position="432"/>
    </location>
</feature>
<evidence type="ECO:0000313" key="5">
    <source>
        <dbReference type="RefSeq" id="XP_013066920.2"/>
    </source>
</evidence>
<feature type="region of interest" description="Disordered" evidence="1">
    <location>
        <begin position="284"/>
        <end position="318"/>
    </location>
</feature>
<evidence type="ECO:0000256" key="2">
    <source>
        <dbReference type="SAM" id="Phobius"/>
    </source>
</evidence>
<evidence type="ECO:0000256" key="1">
    <source>
        <dbReference type="SAM" id="MobiDB-lite"/>
    </source>
</evidence>
<organism evidence="4 5">
    <name type="scientific">Biomphalaria glabrata</name>
    <name type="common">Bloodfluke planorb</name>
    <name type="synonym">Freshwater snail</name>
    <dbReference type="NCBI Taxonomy" id="6526"/>
    <lineage>
        <taxon>Eukaryota</taxon>
        <taxon>Metazoa</taxon>
        <taxon>Spiralia</taxon>
        <taxon>Lophotrochozoa</taxon>
        <taxon>Mollusca</taxon>
        <taxon>Gastropoda</taxon>
        <taxon>Heterobranchia</taxon>
        <taxon>Euthyneura</taxon>
        <taxon>Panpulmonata</taxon>
        <taxon>Hygrophila</taxon>
        <taxon>Lymnaeoidea</taxon>
        <taxon>Planorbidae</taxon>
        <taxon>Biomphalaria</taxon>
    </lineage>
</organism>
<dbReference type="KEGG" id="bgt:106055277"/>
<dbReference type="GeneID" id="106055277"/>
<proteinExistence type="predicted"/>
<dbReference type="Proteomes" id="UP001165740">
    <property type="component" value="Chromosome 14"/>
</dbReference>
<sequence>MCFFVMCQFVFLITMSSFYLSTASNPNKFDDDLSTEPACVLGTEDHPRLCEASSQNQMVEASEGASVTFSACVNVTVISNKLHLCDCYDLRHNISDVIVMYGKLSDWKYRVELTVQRVTRNHFGTHVVNVTFKTTNEEIMKVYLTISEKESSRPNVVVAASVSTALIVVIGIICFLVRTIGKRNQTYTINKKIYTLTKLFQCFRKTSQHASFSMNDFNHYDTVDDVVVNANAEDAGASTINEVPEVKDNLVLQSPQTPNESGKLKETSNGMYITVLDDNSGYITPKDVKRSSKLKKKSLSLQRDRDLQKTRYRRERSRSLESLDNELRDDHHYCNCEPFQKKAEPRLISVKHRGEYKKSATLDPNSSPDCKPNSGHNSKLEYTYSDTKYAGKCQKYVNIREDLEKYWENFKNVNKNMDRKKSLRKEVNGKTE</sequence>
<feature type="region of interest" description="Disordered" evidence="1">
    <location>
        <begin position="358"/>
        <end position="378"/>
    </location>
</feature>
<feature type="transmembrane region" description="Helical" evidence="2">
    <location>
        <begin position="156"/>
        <end position="177"/>
    </location>
</feature>
<feature type="signal peptide" evidence="3">
    <location>
        <begin position="1"/>
        <end position="23"/>
    </location>
</feature>
<dbReference type="OrthoDB" id="6120005at2759"/>
<dbReference type="AlphaFoldDB" id="A0A9U8DZU3"/>
<evidence type="ECO:0000313" key="4">
    <source>
        <dbReference type="Proteomes" id="UP001165740"/>
    </source>
</evidence>